<accession>A0A1I7TAG9</accession>
<reference evidence="2" key="1">
    <citation type="submission" date="2016-11" db="UniProtKB">
        <authorList>
            <consortium name="WormBaseParasite"/>
        </authorList>
    </citation>
    <scope>IDENTIFICATION</scope>
</reference>
<dbReference type="PANTHER" id="PTHR31379:SF1">
    <property type="entry name" value="F-BOX C PROTEIN-RELATED"/>
    <property type="match status" value="1"/>
</dbReference>
<dbReference type="WBParaSite" id="Csp11.Scaffold564.g4022.t1">
    <property type="protein sequence ID" value="Csp11.Scaffold564.g4022.t1"/>
    <property type="gene ID" value="Csp11.Scaffold564.g4022"/>
</dbReference>
<dbReference type="Pfam" id="PF12078">
    <property type="entry name" value="DUF3557"/>
    <property type="match status" value="1"/>
</dbReference>
<evidence type="ECO:0000313" key="1">
    <source>
        <dbReference type="Proteomes" id="UP000095282"/>
    </source>
</evidence>
<protein>
    <submittedName>
        <fullName evidence="2">F-box C protein</fullName>
    </submittedName>
</protein>
<dbReference type="PANTHER" id="PTHR31379">
    <property type="entry name" value="F-BOX C PROTEIN-RELATED-RELATED"/>
    <property type="match status" value="1"/>
</dbReference>
<sequence length="465" mass="54281">MNGKPLTYDSLKTVILYMDPNTRILLSSRIPSIRIVEKRVPLRIKELELGDHRIRVNGTSYSFEVYQMDGTKNVPDKVSGRSKLNNKDVCDVDEFGIRDYITRAGGMLPGNNGLVEQNLFGEYDRENIPSNEGRLERLEKLLEVEKQRYNQLLNYCPRFNPNGRNNNIFQFMSICQIRRGRSYNQEELELLENEEMVKKAVELTKERIERMKRELLPFENKRYNFRPKFEIHILKGRGIVANHLIERINYTGDLHKAGEYLIGVMFGKRRDFQTNLLKINLKCKPRFPPSLKMKVKRLFFHGEEPLDLDLLRPVIDESSIPIEQIAILKGHLNPQEINHELIENCQFLELSGNIEMAFGCLPILRNQKVHIQIRDLYAESHLFITLIRNWIATNKPIGTYYLFSTINAQPSASEVLNFVKNQFEGSLFFIDYVDIPMANGVVRIGYERDGSCYLVKMPERQLFLM</sequence>
<keyword evidence="1" id="KW-1185">Reference proteome</keyword>
<dbReference type="InterPro" id="IPR021942">
    <property type="entry name" value="DUF3557"/>
</dbReference>
<dbReference type="AlphaFoldDB" id="A0A1I7TAG9"/>
<proteinExistence type="predicted"/>
<name>A0A1I7TAG9_9PELO</name>
<evidence type="ECO:0000313" key="2">
    <source>
        <dbReference type="WBParaSite" id="Csp11.Scaffold564.g4022.t1"/>
    </source>
</evidence>
<organism evidence="1 2">
    <name type="scientific">Caenorhabditis tropicalis</name>
    <dbReference type="NCBI Taxonomy" id="1561998"/>
    <lineage>
        <taxon>Eukaryota</taxon>
        <taxon>Metazoa</taxon>
        <taxon>Ecdysozoa</taxon>
        <taxon>Nematoda</taxon>
        <taxon>Chromadorea</taxon>
        <taxon>Rhabditida</taxon>
        <taxon>Rhabditina</taxon>
        <taxon>Rhabditomorpha</taxon>
        <taxon>Rhabditoidea</taxon>
        <taxon>Rhabditidae</taxon>
        <taxon>Peloderinae</taxon>
        <taxon>Caenorhabditis</taxon>
    </lineage>
</organism>
<dbReference type="Proteomes" id="UP000095282">
    <property type="component" value="Unplaced"/>
</dbReference>